<reference evidence="1" key="1">
    <citation type="submission" date="2014-05" db="EMBL/GenBank/DDBJ databases">
        <authorList>
            <person name="Chronopoulou M."/>
        </authorList>
    </citation>
    <scope>NUCLEOTIDE SEQUENCE</scope>
    <source>
        <tissue evidence="1">Whole organism</tissue>
    </source>
</reference>
<protein>
    <submittedName>
        <fullName evidence="1">Uncharacterized protein</fullName>
    </submittedName>
</protein>
<organism evidence="1">
    <name type="scientific">Lepeophtheirus salmonis</name>
    <name type="common">Salmon louse</name>
    <name type="synonym">Caligus salmonis</name>
    <dbReference type="NCBI Taxonomy" id="72036"/>
    <lineage>
        <taxon>Eukaryota</taxon>
        <taxon>Metazoa</taxon>
        <taxon>Ecdysozoa</taxon>
        <taxon>Arthropoda</taxon>
        <taxon>Crustacea</taxon>
        <taxon>Multicrustacea</taxon>
        <taxon>Hexanauplia</taxon>
        <taxon>Copepoda</taxon>
        <taxon>Siphonostomatoida</taxon>
        <taxon>Caligidae</taxon>
        <taxon>Lepeophtheirus</taxon>
    </lineage>
</organism>
<dbReference type="EMBL" id="HACA01003176">
    <property type="protein sequence ID" value="CDW20537.1"/>
    <property type="molecule type" value="Transcribed_RNA"/>
</dbReference>
<proteinExistence type="predicted"/>
<name>A0A0K2T4M4_LEPSM</name>
<sequence length="46" mass="5094">MILLVVDGINGNGIFIREKNYSVAVVLQIIQELLTSLKTDFLMTLG</sequence>
<dbReference type="AlphaFoldDB" id="A0A0K2T4M4"/>
<accession>A0A0K2T4M4</accession>
<evidence type="ECO:0000313" key="1">
    <source>
        <dbReference type="EMBL" id="CDW20537.1"/>
    </source>
</evidence>